<dbReference type="FunFam" id="3.40.50.920:FF:000002">
    <property type="entry name" value="1-deoxy-D-xylulose-5-phosphate synthase"/>
    <property type="match status" value="1"/>
</dbReference>
<dbReference type="InterPro" id="IPR049557">
    <property type="entry name" value="Transketolase_CS"/>
</dbReference>
<dbReference type="Pfam" id="PF02779">
    <property type="entry name" value="Transket_pyr"/>
    <property type="match status" value="1"/>
</dbReference>
<dbReference type="InterPro" id="IPR029061">
    <property type="entry name" value="THDP-binding"/>
</dbReference>
<dbReference type="GO" id="GO:0005829">
    <property type="term" value="C:cytosol"/>
    <property type="evidence" value="ECO:0007669"/>
    <property type="project" value="TreeGrafter"/>
</dbReference>
<feature type="binding site" evidence="11">
    <location>
        <begin position="114"/>
        <end position="116"/>
    </location>
    <ligand>
        <name>thiamine diphosphate</name>
        <dbReference type="ChEBI" id="CHEBI:58937"/>
    </ligand>
</feature>
<keyword evidence="6 11" id="KW-0460">Magnesium</keyword>
<reference evidence="13" key="1">
    <citation type="submission" date="2013-03" db="EMBL/GenBank/DDBJ databases">
        <title>Draft genome sequence of the hydrogen-ethanol-producing anaerobic alkalithermophilic Caloramator celere.</title>
        <authorList>
            <person name="Ciranna A."/>
            <person name="Larjo A."/>
            <person name="Kivisto A."/>
            <person name="Santala V."/>
            <person name="Roos C."/>
            <person name="Karp M."/>
        </authorList>
    </citation>
    <scope>NUCLEOTIDE SEQUENCE [LARGE SCALE GENOMIC DNA]</scope>
    <source>
        <strain evidence="13">DSM 8682</strain>
    </source>
</reference>
<protein>
    <recommendedName>
        <fullName evidence="11">1-deoxy-D-xylulose-5-phosphate synthase</fullName>
        <ecNumber evidence="11">2.2.1.7</ecNumber>
    </recommendedName>
    <alternativeName>
        <fullName evidence="11">1-deoxyxylulose-5-phosphate synthase</fullName>
        <shortName evidence="11">DXP synthase</shortName>
        <shortName evidence="11">DXPS</shortName>
    </alternativeName>
</protein>
<organism evidence="13 14">
    <name type="scientific">Thermobrachium celere DSM 8682</name>
    <dbReference type="NCBI Taxonomy" id="941824"/>
    <lineage>
        <taxon>Bacteria</taxon>
        <taxon>Bacillati</taxon>
        <taxon>Bacillota</taxon>
        <taxon>Clostridia</taxon>
        <taxon>Eubacteriales</taxon>
        <taxon>Clostridiaceae</taxon>
        <taxon>Thermobrachium</taxon>
    </lineage>
</organism>
<dbReference type="InterPro" id="IPR005475">
    <property type="entry name" value="Transketolase-like_Pyr-bd"/>
</dbReference>
<keyword evidence="8 11" id="KW-0786">Thiamine pyrophosphate</keyword>
<dbReference type="FunFam" id="3.40.50.970:FF:000005">
    <property type="entry name" value="1-deoxy-D-xylulose-5-phosphate synthase"/>
    <property type="match status" value="1"/>
</dbReference>
<evidence type="ECO:0000313" key="13">
    <source>
        <dbReference type="EMBL" id="CDF58200.1"/>
    </source>
</evidence>
<feature type="binding site" evidence="11">
    <location>
        <position position="174"/>
    </location>
    <ligand>
        <name>thiamine diphosphate</name>
        <dbReference type="ChEBI" id="CHEBI:58937"/>
    </ligand>
</feature>
<comment type="caution">
    <text evidence="13">The sequence shown here is derived from an EMBL/GenBank/DDBJ whole genome shotgun (WGS) entry which is preliminary data.</text>
</comment>
<name>R7RSH0_9CLOT</name>
<dbReference type="HOGENOM" id="CLU_009227_1_4_9"/>
<dbReference type="GO" id="GO:0030976">
    <property type="term" value="F:thiamine pyrophosphate binding"/>
    <property type="evidence" value="ECO:0007669"/>
    <property type="project" value="UniProtKB-UniRule"/>
</dbReference>
<gene>
    <name evidence="11" type="primary">dxs</name>
    <name evidence="13" type="ORF">TCEL_00246</name>
</gene>
<feature type="binding site" evidence="11">
    <location>
        <begin position="146"/>
        <end position="147"/>
    </location>
    <ligand>
        <name>thiamine diphosphate</name>
        <dbReference type="ChEBI" id="CHEBI:58937"/>
    </ligand>
</feature>
<evidence type="ECO:0000256" key="1">
    <source>
        <dbReference type="ARBA" id="ARBA00004980"/>
    </source>
</evidence>
<dbReference type="GO" id="GO:0019288">
    <property type="term" value="P:isopentenyl diphosphate biosynthetic process, methylerythritol 4-phosphate pathway"/>
    <property type="evidence" value="ECO:0007669"/>
    <property type="project" value="TreeGrafter"/>
</dbReference>
<comment type="cofactor">
    <cofactor evidence="11">
        <name>Mg(2+)</name>
        <dbReference type="ChEBI" id="CHEBI:18420"/>
    </cofactor>
    <text evidence="11">Binds 1 Mg(2+) ion per subunit.</text>
</comment>
<dbReference type="InterPro" id="IPR009014">
    <property type="entry name" value="Transketo_C/PFOR_II"/>
</dbReference>
<comment type="subunit">
    <text evidence="3 11">Homodimer.</text>
</comment>
<dbReference type="AlphaFoldDB" id="R7RSH0"/>
<accession>R7RSH0</accession>
<dbReference type="PANTHER" id="PTHR43322:SF5">
    <property type="entry name" value="1-DEOXY-D-XYLULOSE-5-PHOSPHATE SYNTHASE, CHLOROPLASTIC"/>
    <property type="match status" value="1"/>
</dbReference>
<evidence type="ECO:0000256" key="7">
    <source>
        <dbReference type="ARBA" id="ARBA00022977"/>
    </source>
</evidence>
<evidence type="ECO:0000256" key="11">
    <source>
        <dbReference type="HAMAP-Rule" id="MF_00315"/>
    </source>
</evidence>
<dbReference type="NCBIfam" id="NF003933">
    <property type="entry name" value="PRK05444.2-2"/>
    <property type="match status" value="1"/>
</dbReference>
<sequence length="619" mass="69330">MKYMDRINTPDDIKRLSYKELNKLSNELRDFLIDIVSKTGGHLASNLGVIELTLALFYVFNFKKDRIVWDVGHQTYVYKILTGRRDRFHTLRKYEGISGFPKPTESEYDHFVTGHSSTSISAALGMARARDLKGEKHNVIAVIGDGALTGGMAFEALNDAGSSKTNLIVILNDNEMSISQNVGSLACYLSKIRTAPAYINLRDELESIIKKIPAVGGNLYKSAEKVKDGLKHLVVHGMLFEDLGFKYLGPIDGHNIEVLIEVLNRAKTIKGPVLIHVVTKKGRGYTHAEEKPDVFHGVDPFEIETGEKLSVKKMTYSKVFGEEIVKYAEKDNRVVAITAAMPDGTGLTEFSNRFPNRFFDVGIAEQHATTMAAGLAKEGFKPVFAVYSTFLQRAYDQVIHDICIQNLPVLLAIDRAGVVGEDGETHQGVFDLSYLRIIPNLTILSPKDLKEFRLMLQWCFKQDFPIAIRYPRGGDTDVLFDKYDDINLGKWETLLVGEEITILAAGKMVQHAYKAAIKLKEKGLDVGLINCRFVKPIDESKLNEIIKTSKYIYTVEDNVLYGGFGSSVNEYLLKHGYKGKVINIAYPDEFIPHGSVDILYKKYGLDTEGIYNTIIKNID</sequence>
<dbReference type="PROSITE" id="PS00802">
    <property type="entry name" value="TRANSKETOLASE_2"/>
    <property type="match status" value="1"/>
</dbReference>
<keyword evidence="5 11" id="KW-0479">Metal-binding</keyword>
<dbReference type="PROSITE" id="PS00801">
    <property type="entry name" value="TRANSKETOLASE_1"/>
    <property type="match status" value="1"/>
</dbReference>
<dbReference type="SUPFAM" id="SSF52922">
    <property type="entry name" value="TK C-terminal domain-like"/>
    <property type="match status" value="1"/>
</dbReference>
<dbReference type="Pfam" id="PF13292">
    <property type="entry name" value="DXP_synthase_N"/>
    <property type="match status" value="1"/>
</dbReference>
<evidence type="ECO:0000256" key="6">
    <source>
        <dbReference type="ARBA" id="ARBA00022842"/>
    </source>
</evidence>
<comment type="similarity">
    <text evidence="2 11">Belongs to the transketolase family. DXPS subfamily.</text>
</comment>
<dbReference type="EC" id="2.2.1.7" evidence="11"/>
<evidence type="ECO:0000256" key="2">
    <source>
        <dbReference type="ARBA" id="ARBA00011081"/>
    </source>
</evidence>
<dbReference type="InterPro" id="IPR033248">
    <property type="entry name" value="Transketolase_C"/>
</dbReference>
<keyword evidence="7 11" id="KW-0784">Thiamine biosynthesis</keyword>
<dbReference type="EMBL" id="CAVN010000095">
    <property type="protein sequence ID" value="CDF58200.1"/>
    <property type="molecule type" value="Genomic_DNA"/>
</dbReference>
<dbReference type="HAMAP" id="MF_00315">
    <property type="entry name" value="DXP_synth"/>
    <property type="match status" value="1"/>
</dbReference>
<proteinExistence type="inferred from homology"/>
<evidence type="ECO:0000313" key="14">
    <source>
        <dbReference type="Proteomes" id="UP000014923"/>
    </source>
</evidence>
<keyword evidence="14" id="KW-1185">Reference proteome</keyword>
<dbReference type="GO" id="GO:0009228">
    <property type="term" value="P:thiamine biosynthetic process"/>
    <property type="evidence" value="ECO:0007669"/>
    <property type="project" value="UniProtKB-UniRule"/>
</dbReference>
<dbReference type="InterPro" id="IPR020826">
    <property type="entry name" value="Transketolase_BS"/>
</dbReference>
<dbReference type="InterPro" id="IPR005477">
    <property type="entry name" value="Dxylulose-5-P_synthase"/>
</dbReference>
<dbReference type="Proteomes" id="UP000014923">
    <property type="component" value="Unassembled WGS sequence"/>
</dbReference>
<comment type="cofactor">
    <cofactor evidence="11">
        <name>thiamine diphosphate</name>
        <dbReference type="ChEBI" id="CHEBI:58937"/>
    </cofactor>
    <text evidence="11">Binds 1 thiamine pyrophosphate per subunit.</text>
</comment>
<dbReference type="CDD" id="cd07033">
    <property type="entry name" value="TPP_PYR_DXS_TK_like"/>
    <property type="match status" value="1"/>
</dbReference>
<comment type="function">
    <text evidence="10 11">Catalyzes the acyloin condensation reaction between C atoms 2 and 3 of pyruvate and glyceraldehyde 3-phosphate to yield 1-deoxy-D-xylulose-5-phosphate (DXP).</text>
</comment>
<evidence type="ECO:0000256" key="8">
    <source>
        <dbReference type="ARBA" id="ARBA00023052"/>
    </source>
</evidence>
<evidence type="ECO:0000256" key="9">
    <source>
        <dbReference type="ARBA" id="ARBA00023229"/>
    </source>
</evidence>
<evidence type="ECO:0000256" key="5">
    <source>
        <dbReference type="ARBA" id="ARBA00022723"/>
    </source>
</evidence>
<dbReference type="OrthoDB" id="9803371at2"/>
<feature type="domain" description="Transketolase-like pyrimidine-binding" evidence="12">
    <location>
        <begin position="314"/>
        <end position="478"/>
    </location>
</feature>
<dbReference type="NCBIfam" id="TIGR00204">
    <property type="entry name" value="dxs"/>
    <property type="match status" value="1"/>
</dbReference>
<evidence type="ECO:0000256" key="10">
    <source>
        <dbReference type="ARBA" id="ARBA00055605"/>
    </source>
</evidence>
<comment type="catalytic activity">
    <reaction evidence="11">
        <text>D-glyceraldehyde 3-phosphate + pyruvate + H(+) = 1-deoxy-D-xylulose 5-phosphate + CO2</text>
        <dbReference type="Rhea" id="RHEA:12605"/>
        <dbReference type="ChEBI" id="CHEBI:15361"/>
        <dbReference type="ChEBI" id="CHEBI:15378"/>
        <dbReference type="ChEBI" id="CHEBI:16526"/>
        <dbReference type="ChEBI" id="CHEBI:57792"/>
        <dbReference type="ChEBI" id="CHEBI:59776"/>
        <dbReference type="EC" id="2.2.1.7"/>
    </reaction>
</comment>
<evidence type="ECO:0000256" key="4">
    <source>
        <dbReference type="ARBA" id="ARBA00022679"/>
    </source>
</evidence>
<dbReference type="GO" id="GO:0000287">
    <property type="term" value="F:magnesium ion binding"/>
    <property type="evidence" value="ECO:0007669"/>
    <property type="project" value="UniProtKB-UniRule"/>
</dbReference>
<dbReference type="SUPFAM" id="SSF52518">
    <property type="entry name" value="Thiamin diphosphate-binding fold (THDP-binding)"/>
    <property type="match status" value="2"/>
</dbReference>
<dbReference type="Gene3D" id="3.40.50.920">
    <property type="match status" value="1"/>
</dbReference>
<evidence type="ECO:0000259" key="12">
    <source>
        <dbReference type="SMART" id="SM00861"/>
    </source>
</evidence>
<dbReference type="GO" id="GO:0016114">
    <property type="term" value="P:terpenoid biosynthetic process"/>
    <property type="evidence" value="ECO:0007669"/>
    <property type="project" value="UniProtKB-UniRule"/>
</dbReference>
<feature type="binding site" evidence="11">
    <location>
        <position position="365"/>
    </location>
    <ligand>
        <name>thiamine diphosphate</name>
        <dbReference type="ChEBI" id="CHEBI:58937"/>
    </ligand>
</feature>
<dbReference type="GO" id="GO:0008661">
    <property type="term" value="F:1-deoxy-D-xylulose-5-phosphate synthase activity"/>
    <property type="evidence" value="ECO:0007669"/>
    <property type="project" value="UniProtKB-UniRule"/>
</dbReference>
<feature type="binding site" evidence="11">
    <location>
        <position position="145"/>
    </location>
    <ligand>
        <name>Mg(2+)</name>
        <dbReference type="ChEBI" id="CHEBI:18420"/>
    </ligand>
</feature>
<dbReference type="PANTHER" id="PTHR43322">
    <property type="entry name" value="1-D-DEOXYXYLULOSE 5-PHOSPHATE SYNTHASE-RELATED"/>
    <property type="match status" value="1"/>
</dbReference>
<comment type="pathway">
    <text evidence="1 11">Metabolic intermediate biosynthesis; 1-deoxy-D-xylulose 5-phosphate biosynthesis; 1-deoxy-D-xylulose 5-phosphate from D-glyceraldehyde 3-phosphate and pyruvate: step 1/1.</text>
</comment>
<dbReference type="Gene3D" id="3.40.50.970">
    <property type="match status" value="2"/>
</dbReference>
<feature type="binding site" evidence="11">
    <location>
        <position position="285"/>
    </location>
    <ligand>
        <name>thiamine diphosphate</name>
        <dbReference type="ChEBI" id="CHEBI:58937"/>
    </ligand>
</feature>
<evidence type="ECO:0000256" key="3">
    <source>
        <dbReference type="ARBA" id="ARBA00011738"/>
    </source>
</evidence>
<keyword evidence="9 11" id="KW-0414">Isoprene biosynthesis</keyword>
<dbReference type="UniPathway" id="UPA00064">
    <property type="reaction ID" value="UER00091"/>
</dbReference>
<dbReference type="Pfam" id="PF02780">
    <property type="entry name" value="Transketolase_C"/>
    <property type="match status" value="1"/>
</dbReference>
<dbReference type="CDD" id="cd02007">
    <property type="entry name" value="TPP_DXS"/>
    <property type="match status" value="1"/>
</dbReference>
<dbReference type="eggNOG" id="COG1154">
    <property type="taxonomic scope" value="Bacteria"/>
</dbReference>
<feature type="binding site" evidence="11">
    <location>
        <position position="174"/>
    </location>
    <ligand>
        <name>Mg(2+)</name>
        <dbReference type="ChEBI" id="CHEBI:18420"/>
    </ligand>
</feature>
<dbReference type="SMART" id="SM00861">
    <property type="entry name" value="Transket_pyr"/>
    <property type="match status" value="1"/>
</dbReference>
<feature type="binding site" evidence="11">
    <location>
        <position position="73"/>
    </location>
    <ligand>
        <name>thiamine diphosphate</name>
        <dbReference type="ChEBI" id="CHEBI:58937"/>
    </ligand>
</feature>
<keyword evidence="4 11" id="KW-0808">Transferase</keyword>